<dbReference type="Proteomes" id="UP001200145">
    <property type="component" value="Unassembled WGS sequence"/>
</dbReference>
<name>A0ABS9BEA4_9BACT</name>
<dbReference type="SUPFAM" id="SSF109854">
    <property type="entry name" value="DinB/YfiT-like putative metalloenzymes"/>
    <property type="match status" value="1"/>
</dbReference>
<evidence type="ECO:0000313" key="3">
    <source>
        <dbReference type="EMBL" id="MCF1713930.1"/>
    </source>
</evidence>
<evidence type="ECO:0000256" key="2">
    <source>
        <dbReference type="ARBA" id="ARBA00022723"/>
    </source>
</evidence>
<dbReference type="InterPro" id="IPR007837">
    <property type="entry name" value="DinB"/>
</dbReference>
<dbReference type="EMBL" id="JAKEVY010000001">
    <property type="protein sequence ID" value="MCF1713930.1"/>
    <property type="molecule type" value="Genomic_DNA"/>
</dbReference>
<sequence length="165" mass="19411">MKTLLLEYATYHIWANEQLYGCIKNLNEESWTKEVTSSFPSLLKTLLHMWDAESLWWQRIQGKTEMFIPSKNFHEHPLKGAEALLMQGHVWKEWLESKSEAELNEVFPYTNLKGQSYESSYTHLLMHLFNHGTYHRGQLVTILRQLGVTDIPATDFIVWSRGLKK</sequence>
<proteinExistence type="inferred from homology"/>
<dbReference type="PANTHER" id="PTHR37302">
    <property type="entry name" value="SLR1116 PROTEIN"/>
    <property type="match status" value="1"/>
</dbReference>
<protein>
    <submittedName>
        <fullName evidence="3">DinB family protein</fullName>
    </submittedName>
</protein>
<keyword evidence="4" id="KW-1185">Reference proteome</keyword>
<dbReference type="PANTHER" id="PTHR37302:SF3">
    <property type="entry name" value="DAMAGE-INDUCIBLE PROTEIN DINB"/>
    <property type="match status" value="1"/>
</dbReference>
<gene>
    <name evidence="3" type="ORF">L0U88_04705</name>
</gene>
<evidence type="ECO:0000256" key="1">
    <source>
        <dbReference type="ARBA" id="ARBA00008635"/>
    </source>
</evidence>
<dbReference type="InterPro" id="IPR034660">
    <property type="entry name" value="DinB/YfiT-like"/>
</dbReference>
<dbReference type="RefSeq" id="WP_234864457.1">
    <property type="nucleotide sequence ID" value="NZ_JAKEVY010000001.1"/>
</dbReference>
<organism evidence="3 4">
    <name type="scientific">Flavihumibacter fluminis</name>
    <dbReference type="NCBI Taxonomy" id="2909236"/>
    <lineage>
        <taxon>Bacteria</taxon>
        <taxon>Pseudomonadati</taxon>
        <taxon>Bacteroidota</taxon>
        <taxon>Chitinophagia</taxon>
        <taxon>Chitinophagales</taxon>
        <taxon>Chitinophagaceae</taxon>
        <taxon>Flavihumibacter</taxon>
    </lineage>
</organism>
<reference evidence="3 4" key="1">
    <citation type="submission" date="2022-01" db="EMBL/GenBank/DDBJ databases">
        <title>Flavihumibacter sp. nov., isolated from sediment of a river.</title>
        <authorList>
            <person name="Liu H."/>
        </authorList>
    </citation>
    <scope>NUCLEOTIDE SEQUENCE [LARGE SCALE GENOMIC DNA]</scope>
    <source>
        <strain evidence="3 4">RY-1</strain>
    </source>
</reference>
<dbReference type="Gene3D" id="1.20.120.450">
    <property type="entry name" value="dinb family like domain"/>
    <property type="match status" value="1"/>
</dbReference>
<dbReference type="Pfam" id="PF05163">
    <property type="entry name" value="DinB"/>
    <property type="match status" value="1"/>
</dbReference>
<comment type="caution">
    <text evidence="3">The sequence shown here is derived from an EMBL/GenBank/DDBJ whole genome shotgun (WGS) entry which is preliminary data.</text>
</comment>
<accession>A0ABS9BEA4</accession>
<keyword evidence="2" id="KW-0479">Metal-binding</keyword>
<evidence type="ECO:0000313" key="4">
    <source>
        <dbReference type="Proteomes" id="UP001200145"/>
    </source>
</evidence>
<comment type="similarity">
    <text evidence="1">Belongs to the DinB family.</text>
</comment>